<dbReference type="HOGENOM" id="CLU_579753_0_0_11"/>
<evidence type="ECO:0000256" key="3">
    <source>
        <dbReference type="ARBA" id="ARBA00023237"/>
    </source>
</evidence>
<dbReference type="GO" id="GO:0009279">
    <property type="term" value="C:cell outer membrane"/>
    <property type="evidence" value="ECO:0007669"/>
    <property type="project" value="UniProtKB-SubCell"/>
</dbReference>
<dbReference type="STRING" id="266940.Krad_2839"/>
<dbReference type="PANTHER" id="PTHR30329:SF21">
    <property type="entry name" value="LIPOPROTEIN YIAD-RELATED"/>
    <property type="match status" value="1"/>
</dbReference>
<organism evidence="7 8">
    <name type="scientific">Kineococcus radiotolerans (strain ATCC BAA-149 / DSM 14245 / SRS30216)</name>
    <dbReference type="NCBI Taxonomy" id="266940"/>
    <lineage>
        <taxon>Bacteria</taxon>
        <taxon>Bacillati</taxon>
        <taxon>Actinomycetota</taxon>
        <taxon>Actinomycetes</taxon>
        <taxon>Kineosporiales</taxon>
        <taxon>Kineosporiaceae</taxon>
        <taxon>Kineococcus</taxon>
    </lineage>
</organism>
<dbReference type="InterPro" id="IPR050330">
    <property type="entry name" value="Bact_OuterMem_StrucFunc"/>
</dbReference>
<feature type="domain" description="OmpA-like" evidence="6">
    <location>
        <begin position="269"/>
        <end position="386"/>
    </location>
</feature>
<feature type="region of interest" description="Disordered" evidence="5">
    <location>
        <begin position="36"/>
        <end position="66"/>
    </location>
</feature>
<evidence type="ECO:0000259" key="6">
    <source>
        <dbReference type="PROSITE" id="PS51123"/>
    </source>
</evidence>
<feature type="compositionally biased region" description="Low complexity" evidence="5">
    <location>
        <begin position="459"/>
        <end position="471"/>
    </location>
</feature>
<dbReference type="EMBL" id="CP000750">
    <property type="protein sequence ID" value="ABS04307.1"/>
    <property type="molecule type" value="Genomic_DNA"/>
</dbReference>
<dbReference type="Proteomes" id="UP000001116">
    <property type="component" value="Chromosome"/>
</dbReference>
<dbReference type="KEGG" id="kra:Krad_2839"/>
<dbReference type="Gene3D" id="3.30.1330.60">
    <property type="entry name" value="OmpA-like domain"/>
    <property type="match status" value="1"/>
</dbReference>
<dbReference type="Pfam" id="PF00691">
    <property type="entry name" value="OmpA"/>
    <property type="match status" value="1"/>
</dbReference>
<evidence type="ECO:0000256" key="1">
    <source>
        <dbReference type="ARBA" id="ARBA00004442"/>
    </source>
</evidence>
<protein>
    <submittedName>
        <fullName evidence="7">OmpA/MotB domain protein</fullName>
    </submittedName>
</protein>
<reference evidence="8" key="1">
    <citation type="journal article" date="2008" name="PLoS ONE">
        <title>Survival in nuclear waste, extreme resistance, and potential applications gleaned from the genome sequence of Kineococcus radiotolerans SRS30216.</title>
        <authorList>
            <person name="Bagwell C.E."/>
            <person name="Bhat S."/>
            <person name="Hawkins G.M."/>
            <person name="Smith B.W."/>
            <person name="Biswas T."/>
            <person name="Hoover T.R."/>
            <person name="Saunders E."/>
            <person name="Han C.S."/>
            <person name="Tsodikov O.V."/>
            <person name="Shimkets L.J."/>
        </authorList>
    </citation>
    <scope>NUCLEOTIDE SEQUENCE [LARGE SCALE GENOMIC DNA]</scope>
    <source>
        <strain evidence="8">ATCC BAA-149 / DSM 14245 / SRS30216</strain>
    </source>
</reference>
<evidence type="ECO:0000313" key="7">
    <source>
        <dbReference type="EMBL" id="ABS04307.1"/>
    </source>
</evidence>
<keyword evidence="3" id="KW-0998">Cell outer membrane</keyword>
<keyword evidence="8" id="KW-1185">Reference proteome</keyword>
<evidence type="ECO:0000256" key="2">
    <source>
        <dbReference type="ARBA" id="ARBA00023136"/>
    </source>
</evidence>
<accession>A6WBW8</accession>
<evidence type="ECO:0000256" key="5">
    <source>
        <dbReference type="SAM" id="MobiDB-lite"/>
    </source>
</evidence>
<dbReference type="PRINTS" id="PR01021">
    <property type="entry name" value="OMPADOMAIN"/>
</dbReference>
<comment type="subcellular location">
    <subcellularLocation>
        <location evidence="1">Cell outer membrane</location>
    </subcellularLocation>
</comment>
<feature type="region of interest" description="Disordered" evidence="5">
    <location>
        <begin position="212"/>
        <end position="244"/>
    </location>
</feature>
<feature type="region of interest" description="Disordered" evidence="5">
    <location>
        <begin position="401"/>
        <end position="423"/>
    </location>
</feature>
<feature type="region of interest" description="Disordered" evidence="5">
    <location>
        <begin position="444"/>
        <end position="471"/>
    </location>
</feature>
<name>A6WBW8_KINRD</name>
<evidence type="ECO:0000313" key="8">
    <source>
        <dbReference type="Proteomes" id="UP000001116"/>
    </source>
</evidence>
<dbReference type="InterPro" id="IPR006664">
    <property type="entry name" value="OMP_bac"/>
</dbReference>
<dbReference type="SUPFAM" id="SSF103088">
    <property type="entry name" value="OmpA-like"/>
    <property type="match status" value="1"/>
</dbReference>
<keyword evidence="2 4" id="KW-0472">Membrane</keyword>
<dbReference type="InterPro" id="IPR036737">
    <property type="entry name" value="OmpA-like_sf"/>
</dbReference>
<dbReference type="InterPro" id="IPR006665">
    <property type="entry name" value="OmpA-like"/>
</dbReference>
<dbReference type="AlphaFoldDB" id="A6WBW8"/>
<dbReference type="eggNOG" id="COG2885">
    <property type="taxonomic scope" value="Bacteria"/>
</dbReference>
<sequence>MKRAGSGPRAGAALRGPVRAAAAALTAVLVTAGCTGGGGGVLPSTPTSTGTGTGATSAETTSSGAGEPAVVRAAPLDGGVLQLGLHPLVRVGGPAAVGDLVVLTLDLTVEEAPDDGEISLGDLFRDPVGDRTPMGGVRLLDLRADVAHSVALDTAGDGVLTEGYSGLGGVRPGETVRLQAAYAAPPAGTPDVAVLLPGTGLVEALAVVDGELPGPTPDLTPDASTGTGTGTAEDGPAPLDPDGAATAAVRPLEVYAEDLQGTVRTETSDAGARVALAADVLFALDSAELSPEARAVLETAATDVLTRRPGPVAVVGHTDDQGADDYNLDLSRRRAQAVADVLGPLLGADYPLQVDGRGEAEPAVPGPSTEARARNRRVELVVSTPSTGAALGRRTGEVLPARRPSRPVRRGWSSSRRPAGRSACAPRRLAGCRGTSWWTWRSPRCRRRPARRACRRPRTSSAPSATPATSR</sequence>
<gene>
    <name evidence="7" type="ordered locus">Krad_2839</name>
</gene>
<feature type="compositionally biased region" description="Basic residues" evidence="5">
    <location>
        <begin position="444"/>
        <end position="458"/>
    </location>
</feature>
<dbReference type="PROSITE" id="PS51123">
    <property type="entry name" value="OMPA_2"/>
    <property type="match status" value="1"/>
</dbReference>
<feature type="compositionally biased region" description="Low complexity" evidence="5">
    <location>
        <begin position="42"/>
        <end position="66"/>
    </location>
</feature>
<evidence type="ECO:0000256" key="4">
    <source>
        <dbReference type="PROSITE-ProRule" id="PRU00473"/>
    </source>
</evidence>
<proteinExistence type="predicted"/>
<dbReference type="CDD" id="cd07185">
    <property type="entry name" value="OmpA_C-like"/>
    <property type="match status" value="1"/>
</dbReference>
<dbReference type="PANTHER" id="PTHR30329">
    <property type="entry name" value="STATOR ELEMENT OF FLAGELLAR MOTOR COMPLEX"/>
    <property type="match status" value="1"/>
</dbReference>
<dbReference type="PROSITE" id="PS51257">
    <property type="entry name" value="PROKAR_LIPOPROTEIN"/>
    <property type="match status" value="1"/>
</dbReference>